<sequence>MEVFTVTLITTSFRRLEISLIGDVHLVEAANNIDLVIVSIKLHTVLTGSTSKEKIEDVEVSGLVGSSGGGVSISGGILLARRSSNSYSIASSIGGGVGFELIELSTFPDEVLQHAQQLAAELRAQVEDTERDYDSERRRVKVFMSHRLRESAEYFMEMHGEKWKEEPAAIEKMKSLRNYMIEELAKIDRQEQMSQESE</sequence>
<proteinExistence type="predicted"/>
<reference evidence="2 3" key="1">
    <citation type="submission" date="2019-12" db="EMBL/GenBank/DDBJ databases">
        <title>Chromosome-level assembly of the Caenorhabditis remanei genome.</title>
        <authorList>
            <person name="Teterina A.A."/>
            <person name="Willis J.H."/>
            <person name="Phillips P.C."/>
        </authorList>
    </citation>
    <scope>NUCLEOTIDE SEQUENCE [LARGE SCALE GENOMIC DNA]</scope>
    <source>
        <strain evidence="2 3">PX506</strain>
        <tissue evidence="2">Whole organism</tissue>
    </source>
</reference>
<organism evidence="2 3">
    <name type="scientific">Caenorhabditis remanei</name>
    <name type="common">Caenorhabditis vulgaris</name>
    <dbReference type="NCBI Taxonomy" id="31234"/>
    <lineage>
        <taxon>Eukaryota</taxon>
        <taxon>Metazoa</taxon>
        <taxon>Ecdysozoa</taxon>
        <taxon>Nematoda</taxon>
        <taxon>Chromadorea</taxon>
        <taxon>Rhabditida</taxon>
        <taxon>Rhabditina</taxon>
        <taxon>Rhabditomorpha</taxon>
        <taxon>Rhabditoidea</taxon>
        <taxon>Rhabditidae</taxon>
        <taxon>Peloderinae</taxon>
        <taxon>Caenorhabditis</taxon>
    </lineage>
</organism>
<protein>
    <submittedName>
        <fullName evidence="2">Uncharacterized protein</fullName>
    </submittedName>
</protein>
<feature type="coiled-coil region" evidence="1">
    <location>
        <begin position="112"/>
        <end position="139"/>
    </location>
</feature>
<dbReference type="RefSeq" id="XP_053589807.1">
    <property type="nucleotide sequence ID" value="XM_053725613.1"/>
</dbReference>
<dbReference type="Proteomes" id="UP000483820">
    <property type="component" value="Chromosome II"/>
</dbReference>
<dbReference type="AlphaFoldDB" id="A0A6A5HG91"/>
<keyword evidence="1" id="KW-0175">Coiled coil</keyword>
<evidence type="ECO:0000313" key="2">
    <source>
        <dbReference type="EMBL" id="KAF1766455.1"/>
    </source>
</evidence>
<dbReference type="CTD" id="78774186"/>
<dbReference type="EMBL" id="WUAV01000002">
    <property type="protein sequence ID" value="KAF1766455.1"/>
    <property type="molecule type" value="Genomic_DNA"/>
</dbReference>
<dbReference type="KEGG" id="crq:GCK72_006412"/>
<comment type="caution">
    <text evidence="2">The sequence shown here is derived from an EMBL/GenBank/DDBJ whole genome shotgun (WGS) entry which is preliminary data.</text>
</comment>
<gene>
    <name evidence="2" type="ORF">GCK72_006412</name>
</gene>
<evidence type="ECO:0000256" key="1">
    <source>
        <dbReference type="SAM" id="Coils"/>
    </source>
</evidence>
<accession>A0A6A5HG91</accession>
<name>A0A6A5HG91_CAERE</name>
<evidence type="ECO:0000313" key="3">
    <source>
        <dbReference type="Proteomes" id="UP000483820"/>
    </source>
</evidence>
<dbReference type="GeneID" id="78774186"/>